<evidence type="ECO:0000256" key="11">
    <source>
        <dbReference type="ARBA" id="ARBA00049902"/>
    </source>
</evidence>
<evidence type="ECO:0000256" key="12">
    <source>
        <dbReference type="SAM" id="MobiDB-lite"/>
    </source>
</evidence>
<dbReference type="InterPro" id="IPR012338">
    <property type="entry name" value="Beta-lactam/transpept-like"/>
</dbReference>
<evidence type="ECO:0000256" key="1">
    <source>
        <dbReference type="ARBA" id="ARBA00022645"/>
    </source>
</evidence>
<dbReference type="InterPro" id="IPR029052">
    <property type="entry name" value="Metallo-depent_PP-like"/>
</dbReference>
<evidence type="ECO:0000256" key="2">
    <source>
        <dbReference type="ARBA" id="ARBA00022670"/>
    </source>
</evidence>
<feature type="domain" description="Calcineurin-like phosphoesterase" evidence="14">
    <location>
        <begin position="722"/>
        <end position="906"/>
    </location>
</feature>
<keyword evidence="2" id="KW-0645">Protease</keyword>
<keyword evidence="13" id="KW-0472">Membrane</keyword>
<evidence type="ECO:0000256" key="10">
    <source>
        <dbReference type="ARBA" id="ARBA00044770"/>
    </source>
</evidence>
<feature type="domain" description="Glycosyl transferase family 51" evidence="16">
    <location>
        <begin position="77"/>
        <end position="264"/>
    </location>
</feature>
<keyword evidence="5" id="KW-0378">Hydrolase</keyword>
<dbReference type="PANTHER" id="PTHR32282:SF33">
    <property type="entry name" value="PEPTIDOGLYCAN GLYCOSYLTRANSFERASE"/>
    <property type="match status" value="1"/>
</dbReference>
<evidence type="ECO:0000313" key="18">
    <source>
        <dbReference type="Proteomes" id="UP001165080"/>
    </source>
</evidence>
<protein>
    <recommendedName>
        <fullName evidence="10">peptidoglycan glycosyltransferase</fullName>
        <ecNumber evidence="10">2.4.99.28</ecNumber>
    </recommendedName>
</protein>
<dbReference type="AlphaFoldDB" id="A0A9W6C1V3"/>
<keyword evidence="18" id="KW-1185">Reference proteome</keyword>
<comment type="caution">
    <text evidence="17">The sequence shown here is derived from an EMBL/GenBank/DDBJ whole genome shotgun (WGS) entry which is preliminary data.</text>
</comment>
<dbReference type="GO" id="GO:0008658">
    <property type="term" value="F:penicillin binding"/>
    <property type="evidence" value="ECO:0007669"/>
    <property type="project" value="InterPro"/>
</dbReference>
<organism evidence="17 18">
    <name type="scientific">Pleodorina starrii</name>
    <dbReference type="NCBI Taxonomy" id="330485"/>
    <lineage>
        <taxon>Eukaryota</taxon>
        <taxon>Viridiplantae</taxon>
        <taxon>Chlorophyta</taxon>
        <taxon>core chlorophytes</taxon>
        <taxon>Chlorophyceae</taxon>
        <taxon>CS clade</taxon>
        <taxon>Chlamydomonadales</taxon>
        <taxon>Volvocaceae</taxon>
        <taxon>Pleodorina</taxon>
    </lineage>
</organism>
<dbReference type="InterPro" id="IPR036950">
    <property type="entry name" value="PBP_transglycosylase"/>
</dbReference>
<feature type="domain" description="Penicillin-binding protein transpeptidase" evidence="15">
    <location>
        <begin position="368"/>
        <end position="640"/>
    </location>
</feature>
<dbReference type="EMBL" id="BRXU01000063">
    <property type="protein sequence ID" value="GLC62327.1"/>
    <property type="molecule type" value="Genomic_DNA"/>
</dbReference>
<dbReference type="SUPFAM" id="SSF56300">
    <property type="entry name" value="Metallo-dependent phosphatases"/>
    <property type="match status" value="1"/>
</dbReference>
<dbReference type="FunFam" id="1.10.3810.10:FF:000001">
    <property type="entry name" value="Penicillin-binding protein 1A"/>
    <property type="match status" value="1"/>
</dbReference>
<evidence type="ECO:0000256" key="8">
    <source>
        <dbReference type="ARBA" id="ARBA00023268"/>
    </source>
</evidence>
<dbReference type="SUPFAM" id="SSF56601">
    <property type="entry name" value="beta-lactamase/transpeptidase-like"/>
    <property type="match status" value="1"/>
</dbReference>
<evidence type="ECO:0000256" key="13">
    <source>
        <dbReference type="SAM" id="Phobius"/>
    </source>
</evidence>
<dbReference type="InterPro" id="IPR001264">
    <property type="entry name" value="Glyco_trans_51"/>
</dbReference>
<gene>
    <name evidence="17" type="primary">PLESTB003307</name>
    <name evidence="17" type="ORF">PLESTB_001871400</name>
</gene>
<dbReference type="Pfam" id="PF00905">
    <property type="entry name" value="Transpeptidase"/>
    <property type="match status" value="1"/>
</dbReference>
<dbReference type="Gene3D" id="3.60.21.10">
    <property type="match status" value="1"/>
</dbReference>
<keyword evidence="8" id="KW-0511">Multifunctional enzyme</keyword>
<dbReference type="InterPro" id="IPR004843">
    <property type="entry name" value="Calcineurin-like_PHP"/>
</dbReference>
<dbReference type="Gene3D" id="1.10.3810.10">
    <property type="entry name" value="Biosynthetic peptidoglycan transglycosylase-like"/>
    <property type="match status" value="1"/>
</dbReference>
<keyword evidence="1" id="KW-0121">Carboxypeptidase</keyword>
<reference evidence="17 18" key="1">
    <citation type="journal article" date="2023" name="Commun. Biol.">
        <title>Reorganization of the ancestral sex-determining regions during the evolution of trioecy in Pleodorina starrii.</title>
        <authorList>
            <person name="Takahashi K."/>
            <person name="Suzuki S."/>
            <person name="Kawai-Toyooka H."/>
            <person name="Yamamoto K."/>
            <person name="Hamaji T."/>
            <person name="Ootsuki R."/>
            <person name="Yamaguchi H."/>
            <person name="Kawachi M."/>
            <person name="Higashiyama T."/>
            <person name="Nozaki H."/>
        </authorList>
    </citation>
    <scope>NUCLEOTIDE SEQUENCE [LARGE SCALE GENOMIC DNA]</scope>
    <source>
        <strain evidence="17 18">NIES-4479</strain>
    </source>
</reference>
<dbReference type="GO" id="GO:0008360">
    <property type="term" value="P:regulation of cell shape"/>
    <property type="evidence" value="ECO:0007669"/>
    <property type="project" value="UniProtKB-KW"/>
</dbReference>
<dbReference type="GO" id="GO:0004180">
    <property type="term" value="F:carboxypeptidase activity"/>
    <property type="evidence" value="ECO:0007669"/>
    <property type="project" value="UniProtKB-KW"/>
</dbReference>
<keyword evidence="9" id="KW-0961">Cell wall biogenesis/degradation</keyword>
<sequence length="968" mass="104198">MASRKNPAAQAPSALGNVVAFIATSVVAGIVAAGLLVPPAAATGLAANASIGWFKDLPAQMEAGPMSRASTVVARDGTEIATFYAQNRTPVSLDEMSPHMSAAILAIEDRDFYEHGGVDLGGILRALGNNIIRPDARQGASTITQQYVNNLLIDSQVRAGEEATTIGADKGYTDKIKEIKLALSMEQELSKDEILEGYLNMVLFGGQNYGVEAAAQYYWGIPASDLSISQSAVLAGMVQSPNYYDPAANPEAATERRNIVLDTMLTTGAITQEEHATAAAEPIEVDPNPTNSGCTAAEIAPYFCDYVENSILQDSAFGETPEERLKTLQLGGLTITTTLDVEAQRAAEESVNETQPRDDNPDNVSTALVSLEPTNGDIVAMAQNTYYSTGEGDSNTTYNFNVDSWMGGAGGFQVGSTYKPLTYAAWIDAGNGAEDEIDATRTRWPADHRWKASCLERGYKIEPGNNGEGFEIQNAESGYTREMEADFGLYNSINTAIYAMAEDLDLCDIGEISESLGIVNGKDGEPVDTTVLASLLGGSVDISPMTMARAYSAFANRGEMCEPRALERVVDYTGKEYEIPETSCERVISEDVADGVNFALNQTLVRGSGWQREIGLPGASAAKTGTTDNSTQTWMIGYTRGLATASWVGNYEFGSRSLNGLSIGGERTEGDDWVDGSTYAGGQWQRFMEEVARDYDTDEFEEPSDRLRTERLRLLPEGSAPLRILHLSDLHVWPGQRAVREFVHSLAALEPDLVVDTGDNLSHPGALPWLLEILEPLFRFPGAYVPGSNCYFAPRPKNPFRYLWRDTSGEGRDEAPRLPTQDMHDAFDAAGWTPLINRSARMEVAGLTLDLSGVDDPHLGYDRHPGFGDPATADLRLGVAHAPYLRTLDRFAADGAQLVLAGHTHGGQVCLPGGRALVSNCDLEPERCKGLITQGGVPVNVSAGLGTSRFAPIRLFCPPEAVLLTLTD</sequence>
<evidence type="ECO:0000256" key="7">
    <source>
        <dbReference type="ARBA" id="ARBA00022984"/>
    </source>
</evidence>
<dbReference type="InterPro" id="IPR001460">
    <property type="entry name" value="PCN-bd_Tpept"/>
</dbReference>
<feature type="region of interest" description="Disordered" evidence="12">
    <location>
        <begin position="344"/>
        <end position="364"/>
    </location>
</feature>
<proteinExistence type="predicted"/>
<evidence type="ECO:0000256" key="3">
    <source>
        <dbReference type="ARBA" id="ARBA00022676"/>
    </source>
</evidence>
<dbReference type="PANTHER" id="PTHR32282">
    <property type="entry name" value="BINDING PROTEIN TRANSPEPTIDASE, PUTATIVE-RELATED"/>
    <property type="match status" value="1"/>
</dbReference>
<evidence type="ECO:0000256" key="5">
    <source>
        <dbReference type="ARBA" id="ARBA00022801"/>
    </source>
</evidence>
<dbReference type="Gene3D" id="3.40.710.10">
    <property type="entry name" value="DD-peptidase/beta-lactamase superfamily"/>
    <property type="match status" value="1"/>
</dbReference>
<dbReference type="GO" id="GO:0008955">
    <property type="term" value="F:peptidoglycan glycosyltransferase activity"/>
    <property type="evidence" value="ECO:0007669"/>
    <property type="project" value="UniProtKB-EC"/>
</dbReference>
<dbReference type="Pfam" id="PF00912">
    <property type="entry name" value="Transgly"/>
    <property type="match status" value="1"/>
</dbReference>
<keyword evidence="3" id="KW-0328">Glycosyltransferase</keyword>
<keyword evidence="7" id="KW-0573">Peptidoglycan synthesis</keyword>
<evidence type="ECO:0000256" key="4">
    <source>
        <dbReference type="ARBA" id="ARBA00022679"/>
    </source>
</evidence>
<evidence type="ECO:0000256" key="9">
    <source>
        <dbReference type="ARBA" id="ARBA00023316"/>
    </source>
</evidence>
<accession>A0A9W6C1V3</accession>
<evidence type="ECO:0000259" key="16">
    <source>
        <dbReference type="Pfam" id="PF00912"/>
    </source>
</evidence>
<dbReference type="InterPro" id="IPR050396">
    <property type="entry name" value="Glycosyltr_51/Transpeptidase"/>
</dbReference>
<evidence type="ECO:0000259" key="15">
    <source>
        <dbReference type="Pfam" id="PF00905"/>
    </source>
</evidence>
<comment type="catalytic activity">
    <reaction evidence="11">
        <text>[GlcNAc-(1-&gt;4)-Mur2Ac(oyl-L-Ala-gamma-D-Glu-L-Lys-D-Ala-D-Ala)](n)-di-trans,octa-cis-undecaprenyl diphosphate + beta-D-GlcNAc-(1-&gt;4)-Mur2Ac(oyl-L-Ala-gamma-D-Glu-L-Lys-D-Ala-D-Ala)-di-trans,octa-cis-undecaprenyl diphosphate = [GlcNAc-(1-&gt;4)-Mur2Ac(oyl-L-Ala-gamma-D-Glu-L-Lys-D-Ala-D-Ala)](n+1)-di-trans,octa-cis-undecaprenyl diphosphate + di-trans,octa-cis-undecaprenyl diphosphate + H(+)</text>
        <dbReference type="Rhea" id="RHEA:23708"/>
        <dbReference type="Rhea" id="RHEA-COMP:9602"/>
        <dbReference type="Rhea" id="RHEA-COMP:9603"/>
        <dbReference type="ChEBI" id="CHEBI:15378"/>
        <dbReference type="ChEBI" id="CHEBI:58405"/>
        <dbReference type="ChEBI" id="CHEBI:60033"/>
        <dbReference type="ChEBI" id="CHEBI:78435"/>
        <dbReference type="EC" id="2.4.99.28"/>
    </reaction>
</comment>
<keyword evidence="6" id="KW-0133">Cell shape</keyword>
<keyword evidence="4" id="KW-0808">Transferase</keyword>
<name>A0A9W6C1V3_9CHLO</name>
<keyword evidence="13" id="KW-0812">Transmembrane</keyword>
<dbReference type="InterPro" id="IPR023346">
    <property type="entry name" value="Lysozyme-like_dom_sf"/>
</dbReference>
<evidence type="ECO:0000259" key="14">
    <source>
        <dbReference type="Pfam" id="PF00149"/>
    </source>
</evidence>
<dbReference type="EC" id="2.4.99.28" evidence="10"/>
<dbReference type="SUPFAM" id="SSF53955">
    <property type="entry name" value="Lysozyme-like"/>
    <property type="match status" value="1"/>
</dbReference>
<evidence type="ECO:0000256" key="6">
    <source>
        <dbReference type="ARBA" id="ARBA00022960"/>
    </source>
</evidence>
<dbReference type="GO" id="GO:0006508">
    <property type="term" value="P:proteolysis"/>
    <property type="evidence" value="ECO:0007669"/>
    <property type="project" value="UniProtKB-KW"/>
</dbReference>
<keyword evidence="13" id="KW-1133">Transmembrane helix</keyword>
<evidence type="ECO:0000313" key="17">
    <source>
        <dbReference type="EMBL" id="GLC62327.1"/>
    </source>
</evidence>
<dbReference type="Pfam" id="PF00149">
    <property type="entry name" value="Metallophos"/>
    <property type="match status" value="1"/>
</dbReference>
<dbReference type="Proteomes" id="UP001165080">
    <property type="component" value="Unassembled WGS sequence"/>
</dbReference>
<dbReference type="GO" id="GO:0071555">
    <property type="term" value="P:cell wall organization"/>
    <property type="evidence" value="ECO:0007669"/>
    <property type="project" value="UniProtKB-KW"/>
</dbReference>
<feature type="transmembrane region" description="Helical" evidence="13">
    <location>
        <begin position="12"/>
        <end position="37"/>
    </location>
</feature>